<evidence type="ECO:0000313" key="2">
    <source>
        <dbReference type="Proteomes" id="UP000306319"/>
    </source>
</evidence>
<accession>A0AC61RDI5</accession>
<sequence length="190" mass="21033">MNHYVSHLRSILPMNAKSSARWSLFLFATGFAGIMSSCLENSGVEFSSFVDIPESGIPSGWEYEFSPVPTDSCNVDSIPYDVMIVVRYSASAKPREITFNLEEISFGMECPDSTKLTIPLFDKEDRPIGNGIYSIYETTDTLHRSIKIPEGYSISVGSNIPQEETEGIHAIGIVMSRSGAYKTLKNILDL</sequence>
<reference evidence="1" key="1">
    <citation type="submission" date="2019-04" db="EMBL/GenBank/DDBJ databases">
        <title>Microbes associate with the intestines of laboratory mice.</title>
        <authorList>
            <person name="Navarre W."/>
            <person name="Wong E."/>
            <person name="Huang K."/>
            <person name="Tropini C."/>
            <person name="Ng K."/>
            <person name="Yu B."/>
        </authorList>
    </citation>
    <scope>NUCLEOTIDE SEQUENCE</scope>
    <source>
        <strain evidence="1">NM04_E33</strain>
    </source>
</reference>
<comment type="caution">
    <text evidence="1">The sequence shown here is derived from an EMBL/GenBank/DDBJ whole genome shotgun (WGS) entry which is preliminary data.</text>
</comment>
<name>A0AC61RDI5_9BACT</name>
<protein>
    <submittedName>
        <fullName evidence="1">Uncharacterized protein</fullName>
    </submittedName>
</protein>
<proteinExistence type="predicted"/>
<dbReference type="Proteomes" id="UP000306319">
    <property type="component" value="Unassembled WGS sequence"/>
</dbReference>
<evidence type="ECO:0000313" key="1">
    <source>
        <dbReference type="EMBL" id="TGY76965.1"/>
    </source>
</evidence>
<gene>
    <name evidence="1" type="ORF">E5331_16800</name>
</gene>
<keyword evidence="2" id="KW-1185">Reference proteome</keyword>
<organism evidence="1 2">
    <name type="scientific">Lepagella muris</name>
    <dbReference type="NCBI Taxonomy" id="3032870"/>
    <lineage>
        <taxon>Bacteria</taxon>
        <taxon>Pseudomonadati</taxon>
        <taxon>Bacteroidota</taxon>
        <taxon>Bacteroidia</taxon>
        <taxon>Bacteroidales</taxon>
        <taxon>Muribaculaceae</taxon>
        <taxon>Lepagella</taxon>
    </lineage>
</organism>
<dbReference type="EMBL" id="SRYB01000033">
    <property type="protein sequence ID" value="TGY76965.1"/>
    <property type="molecule type" value="Genomic_DNA"/>
</dbReference>